<reference evidence="1 2" key="1">
    <citation type="submission" date="2019-06" db="EMBL/GenBank/DDBJ databases">
        <title>A chromosomal-level reference genome of Carpinus fangiana (Coryloideae, Betulaceae).</title>
        <authorList>
            <person name="Yang X."/>
            <person name="Wang Z."/>
            <person name="Zhang L."/>
            <person name="Hao G."/>
            <person name="Liu J."/>
            <person name="Yang Y."/>
        </authorList>
    </citation>
    <scope>NUCLEOTIDE SEQUENCE [LARGE SCALE GENOMIC DNA]</scope>
    <source>
        <strain evidence="1">Cfa_2016G</strain>
        <tissue evidence="1">Leaf</tissue>
    </source>
</reference>
<protein>
    <submittedName>
        <fullName evidence="1">Uncharacterized protein</fullName>
    </submittedName>
</protein>
<organism evidence="1 2">
    <name type="scientific">Carpinus fangiana</name>
    <dbReference type="NCBI Taxonomy" id="176857"/>
    <lineage>
        <taxon>Eukaryota</taxon>
        <taxon>Viridiplantae</taxon>
        <taxon>Streptophyta</taxon>
        <taxon>Embryophyta</taxon>
        <taxon>Tracheophyta</taxon>
        <taxon>Spermatophyta</taxon>
        <taxon>Magnoliopsida</taxon>
        <taxon>eudicotyledons</taxon>
        <taxon>Gunneridae</taxon>
        <taxon>Pentapetalae</taxon>
        <taxon>rosids</taxon>
        <taxon>fabids</taxon>
        <taxon>Fagales</taxon>
        <taxon>Betulaceae</taxon>
        <taxon>Carpinus</taxon>
    </lineage>
</organism>
<dbReference type="AlphaFoldDB" id="A0A5N6QU43"/>
<dbReference type="EMBL" id="CM017322">
    <property type="protein sequence ID" value="KAE8009442.1"/>
    <property type="molecule type" value="Genomic_DNA"/>
</dbReference>
<evidence type="ECO:0000313" key="1">
    <source>
        <dbReference type="EMBL" id="KAE8009442.1"/>
    </source>
</evidence>
<sequence>MAANSTSIVAVGCEAFALLEEWLVRKPGPPGPLHQSHHHRLYDQLPSVTTPVQAVLMHTKEAIDSHQAALMYAGVSIVDYRNRKPLPSSRKV</sequence>
<keyword evidence="2" id="KW-1185">Reference proteome</keyword>
<evidence type="ECO:0000313" key="2">
    <source>
        <dbReference type="Proteomes" id="UP000327013"/>
    </source>
</evidence>
<gene>
    <name evidence="1" type="ORF">FH972_005879</name>
</gene>
<proteinExistence type="predicted"/>
<name>A0A5N6QU43_9ROSI</name>
<accession>A0A5N6QU43</accession>
<dbReference type="Proteomes" id="UP000327013">
    <property type="component" value="Chromosome 2"/>
</dbReference>